<dbReference type="AlphaFoldDB" id="A0AA88GYS4"/>
<dbReference type="GeneID" id="68099498"/>
<protein>
    <recommendedName>
        <fullName evidence="5">EamA domain-containing protein</fullName>
    </recommendedName>
</protein>
<reference evidence="3 4" key="1">
    <citation type="journal article" date="2018" name="BMC Genomics">
        <title>The genome of Naegleria lovaniensis, the basis for a comparative approach to unravel pathogenicity factors of the human pathogenic amoeba N. fowleri.</title>
        <authorList>
            <person name="Liechti N."/>
            <person name="Schurch N."/>
            <person name="Bruggmann R."/>
            <person name="Wittwer M."/>
        </authorList>
    </citation>
    <scope>NUCLEOTIDE SEQUENCE [LARGE SCALE GENOMIC DNA]</scope>
    <source>
        <strain evidence="3 4">ATCC 30569</strain>
    </source>
</reference>
<evidence type="ECO:0008006" key="5">
    <source>
        <dbReference type="Google" id="ProtNLM"/>
    </source>
</evidence>
<dbReference type="Proteomes" id="UP000816034">
    <property type="component" value="Unassembled WGS sequence"/>
</dbReference>
<dbReference type="InterPro" id="IPR037185">
    <property type="entry name" value="EmrE-like"/>
</dbReference>
<feature type="region of interest" description="Disordered" evidence="1">
    <location>
        <begin position="93"/>
        <end position="113"/>
    </location>
</feature>
<dbReference type="RefSeq" id="XP_044555407.1">
    <property type="nucleotide sequence ID" value="XM_044696972.1"/>
</dbReference>
<evidence type="ECO:0000313" key="3">
    <source>
        <dbReference type="EMBL" id="KAG2393513.1"/>
    </source>
</evidence>
<comment type="caution">
    <text evidence="3">The sequence shown here is derived from an EMBL/GenBank/DDBJ whole genome shotgun (WGS) entry which is preliminary data.</text>
</comment>
<proteinExistence type="predicted"/>
<keyword evidence="2" id="KW-1133">Transmembrane helix</keyword>
<feature type="transmembrane region" description="Helical" evidence="2">
    <location>
        <begin position="28"/>
        <end position="48"/>
    </location>
</feature>
<keyword evidence="2" id="KW-0812">Transmembrane</keyword>
<name>A0AA88GYS4_NAELO</name>
<evidence type="ECO:0000313" key="4">
    <source>
        <dbReference type="Proteomes" id="UP000816034"/>
    </source>
</evidence>
<sequence length="113" mass="12119">MVSIYSTVFPLVATTVGVVYFKETPSPLVLVGAAFILVGLLVVIGARYRETQLERANMISTHTAEDHDNNITEQQQSSTSLPLVSLNNEEVNCSPSASVDCESSSKSSLEGKV</sequence>
<organism evidence="3 4">
    <name type="scientific">Naegleria lovaniensis</name>
    <name type="common">Amoeba</name>
    <dbReference type="NCBI Taxonomy" id="51637"/>
    <lineage>
        <taxon>Eukaryota</taxon>
        <taxon>Discoba</taxon>
        <taxon>Heterolobosea</taxon>
        <taxon>Tetramitia</taxon>
        <taxon>Eutetramitia</taxon>
        <taxon>Vahlkampfiidae</taxon>
        <taxon>Naegleria</taxon>
    </lineage>
</organism>
<keyword evidence="2" id="KW-0472">Membrane</keyword>
<dbReference type="EMBL" id="PYSW02000002">
    <property type="protein sequence ID" value="KAG2393513.1"/>
    <property type="molecule type" value="Genomic_DNA"/>
</dbReference>
<evidence type="ECO:0000256" key="1">
    <source>
        <dbReference type="SAM" id="MobiDB-lite"/>
    </source>
</evidence>
<keyword evidence="4" id="KW-1185">Reference proteome</keyword>
<dbReference type="SUPFAM" id="SSF103481">
    <property type="entry name" value="Multidrug resistance efflux transporter EmrE"/>
    <property type="match status" value="1"/>
</dbReference>
<accession>A0AA88GYS4</accession>
<evidence type="ECO:0000256" key="2">
    <source>
        <dbReference type="SAM" id="Phobius"/>
    </source>
</evidence>
<gene>
    <name evidence="3" type="ORF">C9374_007044</name>
</gene>